<gene>
    <name evidence="1" type="ORF">LCGC14_1593330</name>
</gene>
<dbReference type="EMBL" id="LAZR01012683">
    <property type="protein sequence ID" value="KKM25601.1"/>
    <property type="molecule type" value="Genomic_DNA"/>
</dbReference>
<evidence type="ECO:0000313" key="1">
    <source>
        <dbReference type="EMBL" id="KKM25601.1"/>
    </source>
</evidence>
<sequence>MAAPLVALLVVIGIAVLLLVVLFAFVVAAGGSYLQVRSLPPNITEEAHRIWGEFLDANGVYDDGASTCGIALHAALPYEVSIEFWGDYTVYWSCIGMFGAAKVWQDRCWETAHVSAGMMLTLETLPDCMRAMVPCFHEFMANQTRDDFEDEGIGGTLGRRSATGADAANRWVARSVDLLKEHGGNVLGRLWGRFQTTPFYTVTVASIDEWRSVRAYYATARAALDDPA</sequence>
<dbReference type="AlphaFoldDB" id="A0A0F9IDB4"/>
<protein>
    <submittedName>
        <fullName evidence="1">Uncharacterized protein</fullName>
    </submittedName>
</protein>
<proteinExistence type="predicted"/>
<accession>A0A0F9IDB4</accession>
<comment type="caution">
    <text evidence="1">The sequence shown here is derived from an EMBL/GenBank/DDBJ whole genome shotgun (WGS) entry which is preliminary data.</text>
</comment>
<feature type="non-terminal residue" evidence="1">
    <location>
        <position position="228"/>
    </location>
</feature>
<reference evidence="1" key="1">
    <citation type="journal article" date="2015" name="Nature">
        <title>Complex archaea that bridge the gap between prokaryotes and eukaryotes.</title>
        <authorList>
            <person name="Spang A."/>
            <person name="Saw J.H."/>
            <person name="Jorgensen S.L."/>
            <person name="Zaremba-Niedzwiedzka K."/>
            <person name="Martijn J."/>
            <person name="Lind A.E."/>
            <person name="van Eijk R."/>
            <person name="Schleper C."/>
            <person name="Guy L."/>
            <person name="Ettema T.J."/>
        </authorList>
    </citation>
    <scope>NUCLEOTIDE SEQUENCE</scope>
</reference>
<name>A0A0F9IDB4_9ZZZZ</name>
<organism evidence="1">
    <name type="scientific">marine sediment metagenome</name>
    <dbReference type="NCBI Taxonomy" id="412755"/>
    <lineage>
        <taxon>unclassified sequences</taxon>
        <taxon>metagenomes</taxon>
        <taxon>ecological metagenomes</taxon>
    </lineage>
</organism>